<protein>
    <submittedName>
        <fullName evidence="1">Uncharacterized protein</fullName>
    </submittedName>
</protein>
<keyword evidence="2" id="KW-1185">Reference proteome</keyword>
<evidence type="ECO:0000313" key="1">
    <source>
        <dbReference type="EMBL" id="SDN16400.1"/>
    </source>
</evidence>
<name>A0A1G9Z4W1_9EURY</name>
<dbReference type="Proteomes" id="UP000199370">
    <property type="component" value="Unassembled WGS sequence"/>
</dbReference>
<reference evidence="1 2" key="1">
    <citation type="submission" date="2016-10" db="EMBL/GenBank/DDBJ databases">
        <authorList>
            <person name="de Groot N.N."/>
        </authorList>
    </citation>
    <scope>NUCLEOTIDE SEQUENCE [LARGE SCALE GENOMIC DNA]</scope>
    <source>
        <strain evidence="2">EB21,IBRC-M 10013,KCTC 4048</strain>
    </source>
</reference>
<dbReference type="EMBL" id="FNIA01000018">
    <property type="protein sequence ID" value="SDN16400.1"/>
    <property type="molecule type" value="Genomic_DNA"/>
</dbReference>
<accession>A0A1G9Z4W1</accession>
<gene>
    <name evidence="1" type="ORF">SAMN05192554_11817</name>
</gene>
<proteinExistence type="predicted"/>
<dbReference type="AlphaFoldDB" id="A0A1G9Z4W1"/>
<dbReference type="RefSeq" id="WP_089735034.1">
    <property type="nucleotide sequence ID" value="NZ_FNIA01000018.1"/>
</dbReference>
<evidence type="ECO:0000313" key="2">
    <source>
        <dbReference type="Proteomes" id="UP000199370"/>
    </source>
</evidence>
<organism evidence="1 2">
    <name type="scientific">Haloarchaeobius iranensis</name>
    <dbReference type="NCBI Taxonomy" id="996166"/>
    <lineage>
        <taxon>Archaea</taxon>
        <taxon>Methanobacteriati</taxon>
        <taxon>Methanobacteriota</taxon>
        <taxon>Stenosarchaea group</taxon>
        <taxon>Halobacteria</taxon>
        <taxon>Halobacteriales</taxon>
        <taxon>Halorubellaceae</taxon>
        <taxon>Haloarchaeobius</taxon>
    </lineage>
</organism>
<dbReference type="OrthoDB" id="11564at2157"/>
<sequence length="73" mass="8098">MSTDNTESTAEISETTTWPELGIALYERLTGRGATIEYVFEEMEVAVPSKAGEDAEHAHWKVDGTVSIRTHED</sequence>
<dbReference type="STRING" id="996166.SAMN05192554_11817"/>